<protein>
    <recommendedName>
        <fullName evidence="1">RNase H type-1 domain-containing protein</fullName>
    </recommendedName>
</protein>
<feature type="domain" description="RNase H type-1" evidence="1">
    <location>
        <begin position="2"/>
        <end position="77"/>
    </location>
</feature>
<reference evidence="2" key="2">
    <citation type="submission" date="2022-06" db="UniProtKB">
        <authorList>
            <consortium name="EnsemblPlants"/>
        </authorList>
    </citation>
    <scope>IDENTIFICATION</scope>
</reference>
<reference evidence="3" key="1">
    <citation type="journal article" date="2013" name="Nature">
        <title>Draft genome of the wheat A-genome progenitor Triticum urartu.</title>
        <authorList>
            <person name="Ling H.Q."/>
            <person name="Zhao S."/>
            <person name="Liu D."/>
            <person name="Wang J."/>
            <person name="Sun H."/>
            <person name="Zhang C."/>
            <person name="Fan H."/>
            <person name="Li D."/>
            <person name="Dong L."/>
            <person name="Tao Y."/>
            <person name="Gao C."/>
            <person name="Wu H."/>
            <person name="Li Y."/>
            <person name="Cui Y."/>
            <person name="Guo X."/>
            <person name="Zheng S."/>
            <person name="Wang B."/>
            <person name="Yu K."/>
            <person name="Liang Q."/>
            <person name="Yang W."/>
            <person name="Lou X."/>
            <person name="Chen J."/>
            <person name="Feng M."/>
            <person name="Jian J."/>
            <person name="Zhang X."/>
            <person name="Luo G."/>
            <person name="Jiang Y."/>
            <person name="Liu J."/>
            <person name="Wang Z."/>
            <person name="Sha Y."/>
            <person name="Zhang B."/>
            <person name="Wu H."/>
            <person name="Tang D."/>
            <person name="Shen Q."/>
            <person name="Xue P."/>
            <person name="Zou S."/>
            <person name="Wang X."/>
            <person name="Liu X."/>
            <person name="Wang F."/>
            <person name="Yang Y."/>
            <person name="An X."/>
            <person name="Dong Z."/>
            <person name="Zhang K."/>
            <person name="Zhang X."/>
            <person name="Luo M.C."/>
            <person name="Dvorak J."/>
            <person name="Tong Y."/>
            <person name="Wang J."/>
            <person name="Yang H."/>
            <person name="Li Z."/>
            <person name="Wang D."/>
            <person name="Zhang A."/>
            <person name="Wang J."/>
        </authorList>
    </citation>
    <scope>NUCLEOTIDE SEQUENCE</scope>
    <source>
        <strain evidence="3">cv. G1812</strain>
    </source>
</reference>
<dbReference type="Gramene" id="TuG1812S0000762700.01.T01">
    <property type="protein sequence ID" value="TuG1812S0000762700.01.T01.s_cds11013"/>
    <property type="gene ID" value="TuG1812S0000762700.01"/>
</dbReference>
<dbReference type="EnsemblPlants" id="TuG1812S0000762700.01.T01">
    <property type="protein sequence ID" value="TuG1812S0000762700.01.T01.s_cds11013"/>
    <property type="gene ID" value="TuG1812S0000762700.01"/>
</dbReference>
<evidence type="ECO:0000313" key="3">
    <source>
        <dbReference type="Proteomes" id="UP000015106"/>
    </source>
</evidence>
<dbReference type="Proteomes" id="UP000015106">
    <property type="component" value="Unassembled WGS sequence"/>
</dbReference>
<dbReference type="CDD" id="cd06222">
    <property type="entry name" value="RNase_H_like"/>
    <property type="match status" value="1"/>
</dbReference>
<accession>A0A8R7VF98</accession>
<evidence type="ECO:0000259" key="1">
    <source>
        <dbReference type="Pfam" id="PF13456"/>
    </source>
</evidence>
<dbReference type="Gene3D" id="3.30.420.10">
    <property type="entry name" value="Ribonuclease H-like superfamily/Ribonuclease H"/>
    <property type="match status" value="1"/>
</dbReference>
<keyword evidence="3" id="KW-1185">Reference proteome</keyword>
<proteinExistence type="predicted"/>
<dbReference type="GO" id="GO:0003676">
    <property type="term" value="F:nucleic acid binding"/>
    <property type="evidence" value="ECO:0007669"/>
    <property type="project" value="InterPro"/>
</dbReference>
<dbReference type="InterPro" id="IPR044730">
    <property type="entry name" value="RNase_H-like_dom_plant"/>
</dbReference>
<sequence>MAMRDGLIFANSLGFPRVEAESDSLTVIDYCTGQTRWWDAAAAIFAECVNVSSSIGKVKFKHCYRSSNQAAHVLANHGFCNKISSCWMGEPPGCLVPNLVDDVISV</sequence>
<dbReference type="PANTHER" id="PTHR47723">
    <property type="entry name" value="OS05G0353850 PROTEIN"/>
    <property type="match status" value="1"/>
</dbReference>
<dbReference type="InterPro" id="IPR002156">
    <property type="entry name" value="RNaseH_domain"/>
</dbReference>
<dbReference type="InterPro" id="IPR053151">
    <property type="entry name" value="RNase_H-like"/>
</dbReference>
<dbReference type="GO" id="GO:0004523">
    <property type="term" value="F:RNA-DNA hybrid ribonuclease activity"/>
    <property type="evidence" value="ECO:0007669"/>
    <property type="project" value="InterPro"/>
</dbReference>
<dbReference type="InterPro" id="IPR012337">
    <property type="entry name" value="RNaseH-like_sf"/>
</dbReference>
<dbReference type="PANTHER" id="PTHR47723:SF18">
    <property type="entry name" value="RNASE H TYPE-1 DOMAIN-CONTAINING PROTEIN"/>
    <property type="match status" value="1"/>
</dbReference>
<name>A0A8R7VF98_TRIUA</name>
<dbReference type="SUPFAM" id="SSF53098">
    <property type="entry name" value="Ribonuclease H-like"/>
    <property type="match status" value="1"/>
</dbReference>
<dbReference type="AlphaFoldDB" id="A0A8R7VF98"/>
<evidence type="ECO:0000313" key="2">
    <source>
        <dbReference type="EnsemblPlants" id="TuG1812S0000762700.01.T01.s_cds11013"/>
    </source>
</evidence>
<dbReference type="InterPro" id="IPR036397">
    <property type="entry name" value="RNaseH_sf"/>
</dbReference>
<dbReference type="Pfam" id="PF13456">
    <property type="entry name" value="RVT_3"/>
    <property type="match status" value="1"/>
</dbReference>
<organism evidence="2 3">
    <name type="scientific">Triticum urartu</name>
    <name type="common">Red wild einkorn</name>
    <name type="synonym">Crithodium urartu</name>
    <dbReference type="NCBI Taxonomy" id="4572"/>
    <lineage>
        <taxon>Eukaryota</taxon>
        <taxon>Viridiplantae</taxon>
        <taxon>Streptophyta</taxon>
        <taxon>Embryophyta</taxon>
        <taxon>Tracheophyta</taxon>
        <taxon>Spermatophyta</taxon>
        <taxon>Magnoliopsida</taxon>
        <taxon>Liliopsida</taxon>
        <taxon>Poales</taxon>
        <taxon>Poaceae</taxon>
        <taxon>BOP clade</taxon>
        <taxon>Pooideae</taxon>
        <taxon>Triticodae</taxon>
        <taxon>Triticeae</taxon>
        <taxon>Triticinae</taxon>
        <taxon>Triticum</taxon>
    </lineage>
</organism>